<reference evidence="2 3" key="1">
    <citation type="submission" date="2024-03" db="EMBL/GenBank/DDBJ databases">
        <title>Community enrichment and isolation of bacterial strains for fucoidan degradation.</title>
        <authorList>
            <person name="Sichert A."/>
        </authorList>
    </citation>
    <scope>NUCLEOTIDE SEQUENCE [LARGE SCALE GENOMIC DNA]</scope>
    <source>
        <strain evidence="2 3">AS81</strain>
    </source>
</reference>
<dbReference type="InterPro" id="IPR015025">
    <property type="entry name" value="PoNi_C"/>
</dbReference>
<evidence type="ECO:0000313" key="2">
    <source>
        <dbReference type="EMBL" id="MEM5553270.1"/>
    </source>
</evidence>
<evidence type="ECO:0000259" key="1">
    <source>
        <dbReference type="Pfam" id="PF08929"/>
    </source>
</evidence>
<accession>A0ABU9U8V7</accession>
<dbReference type="Gene3D" id="1.10.3920.10">
    <property type="entry name" value="PA2201 C-terminal domain-like"/>
    <property type="match status" value="1"/>
</dbReference>
<sequence length="396" mass="45940">MIIRDLQSNEQKLNELLLARTEQITAYEELFNSQKLSEEGEIRFKYALYSTYFELALSKYSLGFSLFDLESDVEASFSFFMKRYEIDEVFTSLDGTDRFLGLISLLILLNKLDDKKPQLLAKLNEYNKRFSVCDYILSSTPISLYKYSDLELKYAELMEAASSCDKTQSLIKLEEYTKGWYQSRRSAHWWGQHKSNNTTGYFGYWCLEAAAIAKLKGLELTNTDLGEFFPYSFFALPEQLPKAQSTIKGNSNQSNTIAYPGLESLTFALEDMWLNESEQRLSLITHDEGLECAGTVYQSDENTLDSFASGRYEALMKHMPWYKRVGVENERNLPIGTVKEQLMQGVWKGETEVTSYMVYALKFDKYFMGLTFTFMEKDKTHCLPIIERLLESIRYE</sequence>
<dbReference type="Proteomes" id="UP001388366">
    <property type="component" value="Unassembled WGS sequence"/>
</dbReference>
<gene>
    <name evidence="2" type="ORF">WNY63_21430</name>
</gene>
<organism evidence="2 3">
    <name type="scientific">Pseudoalteromonas neustonica</name>
    <dbReference type="NCBI Taxonomy" id="1840331"/>
    <lineage>
        <taxon>Bacteria</taxon>
        <taxon>Pseudomonadati</taxon>
        <taxon>Pseudomonadota</taxon>
        <taxon>Gammaproteobacteria</taxon>
        <taxon>Alteromonadales</taxon>
        <taxon>Pseudoalteromonadaceae</taxon>
        <taxon>Pseudoalteromonas</taxon>
    </lineage>
</organism>
<proteinExistence type="predicted"/>
<feature type="domain" description="PoNi C-terminal" evidence="1">
    <location>
        <begin position="153"/>
        <end position="231"/>
    </location>
</feature>
<dbReference type="SUPFAM" id="SSF140731">
    <property type="entry name" value="PA2201 C-terminal domain-like"/>
    <property type="match status" value="1"/>
</dbReference>
<name>A0ABU9U8V7_9GAMM</name>
<dbReference type="RefSeq" id="WP_342884744.1">
    <property type="nucleotide sequence ID" value="NZ_JBBMQU010000085.1"/>
</dbReference>
<dbReference type="EMBL" id="JBBMQU010000085">
    <property type="protein sequence ID" value="MEM5553270.1"/>
    <property type="molecule type" value="Genomic_DNA"/>
</dbReference>
<evidence type="ECO:0000313" key="3">
    <source>
        <dbReference type="Proteomes" id="UP001388366"/>
    </source>
</evidence>
<comment type="caution">
    <text evidence="2">The sequence shown here is derived from an EMBL/GenBank/DDBJ whole genome shotgun (WGS) entry which is preliminary data.</text>
</comment>
<dbReference type="Pfam" id="PF08929">
    <property type="entry name" value="PoNi_C"/>
    <property type="match status" value="1"/>
</dbReference>
<protein>
    <submittedName>
        <fullName evidence="2">PoNe immunity protein domain-containing protein</fullName>
    </submittedName>
</protein>
<dbReference type="InterPro" id="IPR028983">
    <property type="entry name" value="PA2201-like_C"/>
</dbReference>
<keyword evidence="3" id="KW-1185">Reference proteome</keyword>